<evidence type="ECO:0000313" key="1">
    <source>
        <dbReference type="EMBL" id="OCL01390.1"/>
    </source>
</evidence>
<accession>A0A8E2EMG9</accession>
<dbReference type="OrthoDB" id="4500473at2759"/>
<dbReference type="Proteomes" id="UP000250140">
    <property type="component" value="Unassembled WGS sequence"/>
</dbReference>
<dbReference type="EMBL" id="KV751140">
    <property type="protein sequence ID" value="OCL01390.1"/>
    <property type="molecule type" value="Genomic_DNA"/>
</dbReference>
<reference evidence="1 2" key="1">
    <citation type="journal article" date="2016" name="Nat. Commun.">
        <title>Ectomycorrhizal ecology is imprinted in the genome of the dominant symbiotic fungus Cenococcum geophilum.</title>
        <authorList>
            <consortium name="DOE Joint Genome Institute"/>
            <person name="Peter M."/>
            <person name="Kohler A."/>
            <person name="Ohm R.A."/>
            <person name="Kuo A."/>
            <person name="Krutzmann J."/>
            <person name="Morin E."/>
            <person name="Arend M."/>
            <person name="Barry K.W."/>
            <person name="Binder M."/>
            <person name="Choi C."/>
            <person name="Clum A."/>
            <person name="Copeland A."/>
            <person name="Grisel N."/>
            <person name="Haridas S."/>
            <person name="Kipfer T."/>
            <person name="LaButti K."/>
            <person name="Lindquist E."/>
            <person name="Lipzen A."/>
            <person name="Maire R."/>
            <person name="Meier B."/>
            <person name="Mihaltcheva S."/>
            <person name="Molinier V."/>
            <person name="Murat C."/>
            <person name="Poggeler S."/>
            <person name="Quandt C.A."/>
            <person name="Sperisen C."/>
            <person name="Tritt A."/>
            <person name="Tisserant E."/>
            <person name="Crous P.W."/>
            <person name="Henrissat B."/>
            <person name="Nehls U."/>
            <person name="Egli S."/>
            <person name="Spatafora J.W."/>
            <person name="Grigoriev I.V."/>
            <person name="Martin F.M."/>
        </authorList>
    </citation>
    <scope>NUCLEOTIDE SEQUENCE [LARGE SCALE GENOMIC DNA]</scope>
    <source>
        <strain evidence="1 2">CBS 207.34</strain>
    </source>
</reference>
<name>A0A8E2EMG9_9PEZI</name>
<keyword evidence="2" id="KW-1185">Reference proteome</keyword>
<sequence length="290" mass="31458">MANPRKTYFLTPSFDYPPTGPILLGNIISSPKYPDKPLNRASPGPAIPAAALTTTTKTDWKSTAAKSHAGRVGLWAKFLEVVVGVGVDVGTSWERGTADEYRFDRLETLFFEPLAVEGYLESVMKAPGVLRYLEKSRGRKPLYIVKGVKIARGASAKTLRTRADGGRLGVSVDGTLMAAPVNVGPELEAEVKKEDVVEFGGSDDFVFAYRLGRIKIDRKTGGMEEEDHDDGALFGLPGAGDDEDEEEKAVFFVTEVEGDEAVAGEFGEEEITDTLDDDEDDENCACILLK</sequence>
<proteinExistence type="predicted"/>
<gene>
    <name evidence="1" type="ORF">AOQ84DRAFT_11085</name>
</gene>
<organism evidence="1 2">
    <name type="scientific">Glonium stellatum</name>
    <dbReference type="NCBI Taxonomy" id="574774"/>
    <lineage>
        <taxon>Eukaryota</taxon>
        <taxon>Fungi</taxon>
        <taxon>Dikarya</taxon>
        <taxon>Ascomycota</taxon>
        <taxon>Pezizomycotina</taxon>
        <taxon>Dothideomycetes</taxon>
        <taxon>Pleosporomycetidae</taxon>
        <taxon>Gloniales</taxon>
        <taxon>Gloniaceae</taxon>
        <taxon>Glonium</taxon>
    </lineage>
</organism>
<dbReference type="AlphaFoldDB" id="A0A8E2EMG9"/>
<evidence type="ECO:0000313" key="2">
    <source>
        <dbReference type="Proteomes" id="UP000250140"/>
    </source>
</evidence>
<protein>
    <submittedName>
        <fullName evidence="1">Uncharacterized protein</fullName>
    </submittedName>
</protein>